<dbReference type="SMART" id="SM01320">
    <property type="entry name" value="TRP_N"/>
    <property type="match status" value="1"/>
</dbReference>
<gene>
    <name evidence="3" type="ORF">FJTKL_08906</name>
</gene>
<dbReference type="PANTHER" id="PTHR31145:SF5">
    <property type="entry name" value="DUF907 DOMAIN PROTEIN (AFU_ORTHOLOGUE AFUA_2G06100)"/>
    <property type="match status" value="1"/>
</dbReference>
<sequence length="116" mass="12433">MARSLLWGAALAATALTRGALAVDVLKTSGFTNCQTDSAIQVNKVDIEYNKAAGTVTFDVAGSSSKEQKVMAKLNVTAYGIDVYSNQFNPCENATYVEQLCPGKQQPPRAVNDWLT</sequence>
<dbReference type="Proteomes" id="UP001600888">
    <property type="component" value="Unassembled WGS sequence"/>
</dbReference>
<comment type="caution">
    <text evidence="3">The sequence shown here is derived from an EMBL/GenBank/DDBJ whole genome shotgun (WGS) entry which is preliminary data.</text>
</comment>
<keyword evidence="4" id="KW-1185">Reference proteome</keyword>
<dbReference type="EMBL" id="JBAWTH010000036">
    <property type="protein sequence ID" value="KAL2284535.1"/>
    <property type="molecule type" value="Genomic_DNA"/>
</dbReference>
<evidence type="ECO:0000313" key="4">
    <source>
        <dbReference type="Proteomes" id="UP001600888"/>
    </source>
</evidence>
<accession>A0ABR4EQ23</accession>
<dbReference type="InterPro" id="IPR032800">
    <property type="entry name" value="TRP_N"/>
</dbReference>
<dbReference type="Pfam" id="PF14558">
    <property type="entry name" value="TRP_N"/>
    <property type="match status" value="1"/>
</dbReference>
<dbReference type="InterPro" id="IPR040241">
    <property type="entry name" value="TRP_Flc/Pkd2-like"/>
</dbReference>
<feature type="domain" description="ML-like" evidence="2">
    <location>
        <begin position="24"/>
        <end position="113"/>
    </location>
</feature>
<protein>
    <recommendedName>
        <fullName evidence="2">ML-like domain-containing protein</fullName>
    </recommendedName>
</protein>
<name>A0ABR4EQ23_9PEZI</name>
<organism evidence="3 4">
    <name type="scientific">Diaporthe vaccinii</name>
    <dbReference type="NCBI Taxonomy" id="105482"/>
    <lineage>
        <taxon>Eukaryota</taxon>
        <taxon>Fungi</taxon>
        <taxon>Dikarya</taxon>
        <taxon>Ascomycota</taxon>
        <taxon>Pezizomycotina</taxon>
        <taxon>Sordariomycetes</taxon>
        <taxon>Sordariomycetidae</taxon>
        <taxon>Diaporthales</taxon>
        <taxon>Diaporthaceae</taxon>
        <taxon>Diaporthe</taxon>
        <taxon>Diaporthe eres species complex</taxon>
    </lineage>
</organism>
<feature type="signal peptide" evidence="1">
    <location>
        <begin position="1"/>
        <end position="22"/>
    </location>
</feature>
<evidence type="ECO:0000313" key="3">
    <source>
        <dbReference type="EMBL" id="KAL2284535.1"/>
    </source>
</evidence>
<dbReference type="PANTHER" id="PTHR31145">
    <property type="entry name" value="INTEGRAL MEMBRANE PROTEIN (AFU_ORTHOLOGUE AFUA_7G01610)"/>
    <property type="match status" value="1"/>
</dbReference>
<evidence type="ECO:0000256" key="1">
    <source>
        <dbReference type="SAM" id="SignalP"/>
    </source>
</evidence>
<reference evidence="3 4" key="1">
    <citation type="submission" date="2024-03" db="EMBL/GenBank/DDBJ databases">
        <title>A high-quality draft genome sequence of Diaporthe vaccinii, a causative agent of upright dieback and viscid rot disease in cranberry plants.</title>
        <authorList>
            <person name="Sarrasin M."/>
            <person name="Lang B.F."/>
            <person name="Burger G."/>
        </authorList>
    </citation>
    <scope>NUCLEOTIDE SEQUENCE [LARGE SCALE GENOMIC DNA]</scope>
    <source>
        <strain evidence="3 4">IS7</strain>
    </source>
</reference>
<feature type="chain" id="PRO_5045831611" description="ML-like domain-containing protein" evidence="1">
    <location>
        <begin position="23"/>
        <end position="116"/>
    </location>
</feature>
<proteinExistence type="predicted"/>
<evidence type="ECO:0000259" key="2">
    <source>
        <dbReference type="SMART" id="SM01320"/>
    </source>
</evidence>
<keyword evidence="1" id="KW-0732">Signal</keyword>